<dbReference type="InterPro" id="IPR050764">
    <property type="entry name" value="CbbQ/NirQ/NorQ/GpvN"/>
</dbReference>
<dbReference type="SUPFAM" id="SSF52540">
    <property type="entry name" value="P-loop containing nucleoside triphosphate hydrolases"/>
    <property type="match status" value="1"/>
</dbReference>
<dbReference type="Gene3D" id="3.40.50.300">
    <property type="entry name" value="P-loop containing nucleotide triphosphate hydrolases"/>
    <property type="match status" value="1"/>
</dbReference>
<evidence type="ECO:0000313" key="3">
    <source>
        <dbReference type="Proteomes" id="UP000078148"/>
    </source>
</evidence>
<dbReference type="Proteomes" id="UP000078148">
    <property type="component" value="Chromosome"/>
</dbReference>
<sequence length="380" mass="42782">MGTYDLIWRGEYTTMEMMKPPAEVLYARELQALQQEDTGKRPPNWLLSPVYIRDFIIGREQPARLDGEEVTITRKFYGNDILIERAIVTLAGNRGLMLVGEPGTAKTMLSELLSAAISGTSTNTIQGTAGTTEDMIKYSWNYAMLLDKGPSEQALVPSPLYHGMKKGIVTRFEEITRCPSEAQDSLISIMSDKVMNIPELESGVLFAKPGFNIIGTANIRDKGVNEMSSALKRRFNFETIRPISNVKLEARIIESQAHNLLVHSGIDMPIDLEIVELLATTFMELRTGMTREGYKIDVPQAVMSTAEAVSVYVQSAMTSYYYEDKNVTLDRLVQNMLGTVAKENEKDLAALKTYFSRVIKERAREDQLWAAYYEEKKWIG</sequence>
<dbReference type="PANTHER" id="PTHR42759:SF1">
    <property type="entry name" value="MAGNESIUM-CHELATASE SUBUNIT CHLD"/>
    <property type="match status" value="1"/>
</dbReference>
<reference evidence="2 3" key="2">
    <citation type="journal article" date="2016" name="Int. J. Syst. Evol. Microbiol.">
        <title>Paenibacillus bovis sp. nov., isolated from raw yak (Bos grunniens) milk.</title>
        <authorList>
            <person name="Gao C."/>
            <person name="Han J."/>
            <person name="Liu Z."/>
            <person name="Xu X."/>
            <person name="Hang F."/>
            <person name="Wu Z."/>
        </authorList>
    </citation>
    <scope>NUCLEOTIDE SEQUENCE [LARGE SCALE GENOMIC DNA]</scope>
    <source>
        <strain evidence="2 3">BD3526</strain>
    </source>
</reference>
<dbReference type="Pfam" id="PF07728">
    <property type="entry name" value="AAA_5"/>
    <property type="match status" value="1"/>
</dbReference>
<dbReference type="InterPro" id="IPR011704">
    <property type="entry name" value="ATPase_dyneun-rel_AAA"/>
</dbReference>
<proteinExistence type="predicted"/>
<keyword evidence="3" id="KW-1185">Reference proteome</keyword>
<dbReference type="KEGG" id="pbv:AR543_12090"/>
<dbReference type="AlphaFoldDB" id="A0A172ZHB7"/>
<accession>A0A172ZHB7</accession>
<name>A0A172ZHB7_9BACL</name>
<organism evidence="2 3">
    <name type="scientific">Paenibacillus bovis</name>
    <dbReference type="NCBI Taxonomy" id="1616788"/>
    <lineage>
        <taxon>Bacteria</taxon>
        <taxon>Bacillati</taxon>
        <taxon>Bacillota</taxon>
        <taxon>Bacilli</taxon>
        <taxon>Bacillales</taxon>
        <taxon>Paenibacillaceae</taxon>
        <taxon>Paenibacillus</taxon>
    </lineage>
</organism>
<dbReference type="GO" id="GO:0016887">
    <property type="term" value="F:ATP hydrolysis activity"/>
    <property type="evidence" value="ECO:0007669"/>
    <property type="project" value="InterPro"/>
</dbReference>
<evidence type="ECO:0000259" key="1">
    <source>
        <dbReference type="Pfam" id="PF07728"/>
    </source>
</evidence>
<dbReference type="InterPro" id="IPR027417">
    <property type="entry name" value="P-loop_NTPase"/>
</dbReference>
<evidence type="ECO:0000313" key="2">
    <source>
        <dbReference type="EMBL" id="ANF96677.1"/>
    </source>
</evidence>
<reference evidence="3" key="1">
    <citation type="submission" date="2015-10" db="EMBL/GenBank/DDBJ databases">
        <title>Genome of Paenibacillus bovis sp. nov.</title>
        <authorList>
            <person name="Wu Z."/>
            <person name="Gao C."/>
            <person name="Liu Z."/>
            <person name="Zheng H."/>
        </authorList>
    </citation>
    <scope>NUCLEOTIDE SEQUENCE [LARGE SCALE GENOMIC DNA]</scope>
    <source>
        <strain evidence="3">BD3526</strain>
    </source>
</reference>
<protein>
    <submittedName>
        <fullName evidence="2">AAA family ATPase</fullName>
    </submittedName>
</protein>
<gene>
    <name evidence="2" type="ORF">AR543_12090</name>
</gene>
<dbReference type="STRING" id="1616788.AR543_12090"/>
<dbReference type="PANTHER" id="PTHR42759">
    <property type="entry name" value="MOXR FAMILY PROTEIN"/>
    <property type="match status" value="1"/>
</dbReference>
<dbReference type="GO" id="GO:0005524">
    <property type="term" value="F:ATP binding"/>
    <property type="evidence" value="ECO:0007669"/>
    <property type="project" value="InterPro"/>
</dbReference>
<dbReference type="EMBL" id="CP013023">
    <property type="protein sequence ID" value="ANF96677.1"/>
    <property type="molecule type" value="Genomic_DNA"/>
</dbReference>
<feature type="domain" description="ATPase dynein-related AAA" evidence="1">
    <location>
        <begin position="96"/>
        <end position="235"/>
    </location>
</feature>